<keyword evidence="3 8" id="KW-0238">DNA-binding</keyword>
<dbReference type="Gene3D" id="3.40.50.2300">
    <property type="match status" value="1"/>
</dbReference>
<dbReference type="InterPro" id="IPR011006">
    <property type="entry name" value="CheY-like_superfamily"/>
</dbReference>
<dbReference type="CDD" id="cd17535">
    <property type="entry name" value="REC_NarL-like"/>
    <property type="match status" value="1"/>
</dbReference>
<evidence type="ECO:0000256" key="3">
    <source>
        <dbReference type="ARBA" id="ARBA00023125"/>
    </source>
</evidence>
<evidence type="ECO:0000256" key="4">
    <source>
        <dbReference type="ARBA" id="ARBA00023163"/>
    </source>
</evidence>
<dbReference type="GO" id="GO:0003677">
    <property type="term" value="F:DNA binding"/>
    <property type="evidence" value="ECO:0007669"/>
    <property type="project" value="UniProtKB-KW"/>
</dbReference>
<dbReference type="SMART" id="SM00448">
    <property type="entry name" value="REC"/>
    <property type="match status" value="1"/>
</dbReference>
<dbReference type="Proteomes" id="UP000609323">
    <property type="component" value="Unassembled WGS sequence"/>
</dbReference>
<protein>
    <submittedName>
        <fullName evidence="8">DNA-binding response regulator</fullName>
    </submittedName>
</protein>
<dbReference type="EMBL" id="BMHF01000008">
    <property type="protein sequence ID" value="GGA38700.1"/>
    <property type="molecule type" value="Genomic_DNA"/>
</dbReference>
<evidence type="ECO:0000313" key="9">
    <source>
        <dbReference type="Proteomes" id="UP000609323"/>
    </source>
</evidence>
<keyword evidence="4" id="KW-0804">Transcription</keyword>
<dbReference type="Pfam" id="PF00196">
    <property type="entry name" value="GerE"/>
    <property type="match status" value="1"/>
</dbReference>
<dbReference type="RefSeq" id="WP_373286367.1">
    <property type="nucleotide sequence ID" value="NZ_BMHF01000008.1"/>
</dbReference>
<feature type="domain" description="HTH luxR-type" evidence="6">
    <location>
        <begin position="149"/>
        <end position="214"/>
    </location>
</feature>
<feature type="domain" description="Response regulatory" evidence="7">
    <location>
        <begin position="8"/>
        <end position="124"/>
    </location>
</feature>
<feature type="modified residue" description="4-aspartylphosphate" evidence="5">
    <location>
        <position position="59"/>
    </location>
</feature>
<evidence type="ECO:0000259" key="7">
    <source>
        <dbReference type="PROSITE" id="PS50110"/>
    </source>
</evidence>
<evidence type="ECO:0000259" key="6">
    <source>
        <dbReference type="PROSITE" id="PS50043"/>
    </source>
</evidence>
<keyword evidence="2" id="KW-0805">Transcription regulation</keyword>
<proteinExistence type="predicted"/>
<dbReference type="PROSITE" id="PS50043">
    <property type="entry name" value="HTH_LUXR_2"/>
    <property type="match status" value="1"/>
</dbReference>
<evidence type="ECO:0000256" key="2">
    <source>
        <dbReference type="ARBA" id="ARBA00023015"/>
    </source>
</evidence>
<dbReference type="SMART" id="SM00421">
    <property type="entry name" value="HTH_LUXR"/>
    <property type="match status" value="1"/>
</dbReference>
<dbReference type="InterPro" id="IPR039420">
    <property type="entry name" value="WalR-like"/>
</dbReference>
<keyword evidence="9" id="KW-1185">Reference proteome</keyword>
<name>A0ABQ1G8A6_9BACL</name>
<dbReference type="InterPro" id="IPR000792">
    <property type="entry name" value="Tscrpt_reg_LuxR_C"/>
</dbReference>
<accession>A0ABQ1G8A6</accession>
<dbReference type="PROSITE" id="PS50110">
    <property type="entry name" value="RESPONSE_REGULATORY"/>
    <property type="match status" value="1"/>
</dbReference>
<dbReference type="PANTHER" id="PTHR43214">
    <property type="entry name" value="TWO-COMPONENT RESPONSE REGULATOR"/>
    <property type="match status" value="1"/>
</dbReference>
<organism evidence="8 9">
    <name type="scientific">Paenibacillus physcomitrellae</name>
    <dbReference type="NCBI Taxonomy" id="1619311"/>
    <lineage>
        <taxon>Bacteria</taxon>
        <taxon>Bacillati</taxon>
        <taxon>Bacillota</taxon>
        <taxon>Bacilli</taxon>
        <taxon>Bacillales</taxon>
        <taxon>Paenibacillaceae</taxon>
        <taxon>Paenibacillus</taxon>
    </lineage>
</organism>
<gene>
    <name evidence="8" type="ORF">GCM10010917_24900</name>
</gene>
<evidence type="ECO:0000256" key="1">
    <source>
        <dbReference type="ARBA" id="ARBA00022553"/>
    </source>
</evidence>
<sequence>MKSTMKARILVVDDNAHAREGICEILAEDSAFEVIGTAAGGREAIALTEQYMPDLIVMDIGMPDMDGLEATRTIKLRFPYIKIVLVTVSDDAAYLFEALKQGAQGFLLKNLSPSTWIEYLHAVLNDEAMFSSELALQILREIPAAARSEKEGEHPLTAREREILQWVAQGMTNREVAEVLEISDQTVKNHLKNIMHKLQLENRVQLTRYAMERGWVKAKRDGKEQRRRR</sequence>
<dbReference type="PANTHER" id="PTHR43214:SF43">
    <property type="entry name" value="TWO-COMPONENT RESPONSE REGULATOR"/>
    <property type="match status" value="1"/>
</dbReference>
<reference evidence="9" key="1">
    <citation type="journal article" date="2019" name="Int. J. Syst. Evol. Microbiol.">
        <title>The Global Catalogue of Microorganisms (GCM) 10K type strain sequencing project: providing services to taxonomists for standard genome sequencing and annotation.</title>
        <authorList>
            <consortium name="The Broad Institute Genomics Platform"/>
            <consortium name="The Broad Institute Genome Sequencing Center for Infectious Disease"/>
            <person name="Wu L."/>
            <person name="Ma J."/>
        </authorList>
    </citation>
    <scope>NUCLEOTIDE SEQUENCE [LARGE SCALE GENOMIC DNA]</scope>
    <source>
        <strain evidence="9">CGMCC 1.15044</strain>
    </source>
</reference>
<dbReference type="InterPro" id="IPR058245">
    <property type="entry name" value="NreC/VraR/RcsB-like_REC"/>
</dbReference>
<evidence type="ECO:0000256" key="5">
    <source>
        <dbReference type="PROSITE-ProRule" id="PRU00169"/>
    </source>
</evidence>
<dbReference type="SUPFAM" id="SSF52172">
    <property type="entry name" value="CheY-like"/>
    <property type="match status" value="1"/>
</dbReference>
<dbReference type="SUPFAM" id="SSF46894">
    <property type="entry name" value="C-terminal effector domain of the bipartite response regulators"/>
    <property type="match status" value="1"/>
</dbReference>
<dbReference type="PROSITE" id="PS00622">
    <property type="entry name" value="HTH_LUXR_1"/>
    <property type="match status" value="1"/>
</dbReference>
<dbReference type="CDD" id="cd06170">
    <property type="entry name" value="LuxR_C_like"/>
    <property type="match status" value="1"/>
</dbReference>
<keyword evidence="1 5" id="KW-0597">Phosphoprotein</keyword>
<dbReference type="InterPro" id="IPR001789">
    <property type="entry name" value="Sig_transdc_resp-reg_receiver"/>
</dbReference>
<comment type="caution">
    <text evidence="8">The sequence shown here is derived from an EMBL/GenBank/DDBJ whole genome shotgun (WGS) entry which is preliminary data.</text>
</comment>
<evidence type="ECO:0000313" key="8">
    <source>
        <dbReference type="EMBL" id="GGA38700.1"/>
    </source>
</evidence>
<dbReference type="Pfam" id="PF00072">
    <property type="entry name" value="Response_reg"/>
    <property type="match status" value="1"/>
</dbReference>
<dbReference type="PRINTS" id="PR00038">
    <property type="entry name" value="HTHLUXR"/>
</dbReference>
<dbReference type="InterPro" id="IPR016032">
    <property type="entry name" value="Sig_transdc_resp-reg_C-effctor"/>
</dbReference>